<dbReference type="Gramene" id="OPUNC10G13210.1">
    <property type="protein sequence ID" value="OPUNC10G13210.1"/>
    <property type="gene ID" value="OPUNC10G13210"/>
</dbReference>
<dbReference type="Proteomes" id="UP000026962">
    <property type="component" value="Chromosome 10"/>
</dbReference>
<organism evidence="4">
    <name type="scientific">Oryza punctata</name>
    <name type="common">Red rice</name>
    <dbReference type="NCBI Taxonomy" id="4537"/>
    <lineage>
        <taxon>Eukaryota</taxon>
        <taxon>Viridiplantae</taxon>
        <taxon>Streptophyta</taxon>
        <taxon>Embryophyta</taxon>
        <taxon>Tracheophyta</taxon>
        <taxon>Spermatophyta</taxon>
        <taxon>Magnoliopsida</taxon>
        <taxon>Liliopsida</taxon>
        <taxon>Poales</taxon>
        <taxon>Poaceae</taxon>
        <taxon>BOP clade</taxon>
        <taxon>Oryzoideae</taxon>
        <taxon>Oryzeae</taxon>
        <taxon>Oryzinae</taxon>
        <taxon>Oryza</taxon>
    </lineage>
</organism>
<evidence type="ECO:0000313" key="5">
    <source>
        <dbReference type="Proteomes" id="UP000026962"/>
    </source>
</evidence>
<dbReference type="AlphaFoldDB" id="A0A0E0M9C2"/>
<evidence type="ECO:0008006" key="6">
    <source>
        <dbReference type="Google" id="ProtNLM"/>
    </source>
</evidence>
<evidence type="ECO:0000313" key="4">
    <source>
        <dbReference type="EnsemblPlants" id="OPUNC10G13210.1"/>
    </source>
</evidence>
<evidence type="ECO:0000256" key="2">
    <source>
        <dbReference type="ARBA" id="ARBA00022737"/>
    </source>
</evidence>
<evidence type="ECO:0000256" key="3">
    <source>
        <dbReference type="ARBA" id="ARBA00022946"/>
    </source>
</evidence>
<dbReference type="InterPro" id="IPR011990">
    <property type="entry name" value="TPR-like_helical_dom_sf"/>
</dbReference>
<dbReference type="HOGENOM" id="CLU_2112868_0_0_1"/>
<dbReference type="eggNOG" id="KOG4197">
    <property type="taxonomic scope" value="Eukaryota"/>
</dbReference>
<dbReference type="InterPro" id="IPR002885">
    <property type="entry name" value="PPR_rpt"/>
</dbReference>
<dbReference type="EnsemblPlants" id="OPUNC10G13210.1">
    <property type="protein sequence ID" value="OPUNC10G13210.1"/>
    <property type="gene ID" value="OPUNC10G13210"/>
</dbReference>
<reference evidence="4" key="2">
    <citation type="submission" date="2018-05" db="EMBL/GenBank/DDBJ databases">
        <title>OpunRS2 (Oryza punctata Reference Sequence Version 2).</title>
        <authorList>
            <person name="Zhang J."/>
            <person name="Kudrna D."/>
            <person name="Lee S."/>
            <person name="Talag J."/>
            <person name="Welchert J."/>
            <person name="Wing R.A."/>
        </authorList>
    </citation>
    <scope>NUCLEOTIDE SEQUENCE [LARGE SCALE GENOMIC DNA]</scope>
</reference>
<dbReference type="Pfam" id="PF01535">
    <property type="entry name" value="PPR"/>
    <property type="match status" value="1"/>
</dbReference>
<dbReference type="PANTHER" id="PTHR47941">
    <property type="entry name" value="PENTATRICOPEPTIDE REPEAT-CONTAINING PROTEIN 3, MITOCHONDRIAL"/>
    <property type="match status" value="1"/>
</dbReference>
<dbReference type="Gene3D" id="1.25.40.10">
    <property type="entry name" value="Tetratricopeptide repeat domain"/>
    <property type="match status" value="1"/>
</dbReference>
<keyword evidence="3" id="KW-0809">Transit peptide</keyword>
<evidence type="ECO:0000256" key="1">
    <source>
        <dbReference type="ARBA" id="ARBA00007626"/>
    </source>
</evidence>
<dbReference type="NCBIfam" id="TIGR00756">
    <property type="entry name" value="PPR"/>
    <property type="match status" value="1"/>
</dbReference>
<name>A0A0E0M9C2_ORYPU</name>
<dbReference type="Pfam" id="PF13041">
    <property type="entry name" value="PPR_2"/>
    <property type="match status" value="1"/>
</dbReference>
<accession>A0A0E0M9C2</accession>
<keyword evidence="2" id="KW-0677">Repeat</keyword>
<sequence>MTYSTIVAALCKAQAMDKAVEVLNREWSYTRLLHSGRVDDAMLNLEQMISEGVAPNIVIFSTIIHSLCTSGKREKAELIFEMINRGICPDTISFNPIIDNLCKEGRFIESENSLA</sequence>
<comment type="similarity">
    <text evidence="1">Belongs to the PPR family. P subfamily.</text>
</comment>
<proteinExistence type="inferred from homology"/>
<reference evidence="4" key="1">
    <citation type="submission" date="2015-04" db="UniProtKB">
        <authorList>
            <consortium name="EnsemblPlants"/>
        </authorList>
    </citation>
    <scope>IDENTIFICATION</scope>
</reference>
<protein>
    <recommendedName>
        <fullName evidence="6">Pentacotripeptide-repeat region of PRORP domain-containing protein</fullName>
    </recommendedName>
</protein>
<dbReference type="STRING" id="4537.A0A0E0M9C2"/>
<keyword evidence="5" id="KW-1185">Reference proteome</keyword>